<dbReference type="CDD" id="cd00609">
    <property type="entry name" value="AAT_like"/>
    <property type="match status" value="1"/>
</dbReference>
<dbReference type="Proteomes" id="UP001595799">
    <property type="component" value="Unassembled WGS sequence"/>
</dbReference>
<evidence type="ECO:0000313" key="6">
    <source>
        <dbReference type="EMBL" id="MFC4350063.1"/>
    </source>
</evidence>
<keyword evidence="3" id="KW-0808">Transferase</keyword>
<keyword evidence="7" id="KW-1185">Reference proteome</keyword>
<dbReference type="InterPro" id="IPR004839">
    <property type="entry name" value="Aminotransferase_I/II_large"/>
</dbReference>
<dbReference type="InterPro" id="IPR015421">
    <property type="entry name" value="PyrdxlP-dep_Trfase_major"/>
</dbReference>
<reference evidence="7" key="1">
    <citation type="journal article" date="2019" name="Int. J. Syst. Evol. Microbiol.">
        <title>The Global Catalogue of Microorganisms (GCM) 10K type strain sequencing project: providing services to taxonomists for standard genome sequencing and annotation.</title>
        <authorList>
            <consortium name="The Broad Institute Genomics Platform"/>
            <consortium name="The Broad Institute Genome Sequencing Center for Infectious Disease"/>
            <person name="Wu L."/>
            <person name="Ma J."/>
        </authorList>
    </citation>
    <scope>NUCLEOTIDE SEQUENCE [LARGE SCALE GENOMIC DNA]</scope>
    <source>
        <strain evidence="7">CECT 8472</strain>
    </source>
</reference>
<keyword evidence="2 6" id="KW-0032">Aminotransferase</keyword>
<dbReference type="Gene3D" id="3.40.640.10">
    <property type="entry name" value="Type I PLP-dependent aspartate aminotransferase-like (Major domain)"/>
    <property type="match status" value="1"/>
</dbReference>
<accession>A0ABV8UFL5</accession>
<proteinExistence type="predicted"/>
<evidence type="ECO:0000256" key="4">
    <source>
        <dbReference type="ARBA" id="ARBA00022898"/>
    </source>
</evidence>
<dbReference type="InterPro" id="IPR015422">
    <property type="entry name" value="PyrdxlP-dep_Trfase_small"/>
</dbReference>
<dbReference type="Pfam" id="PF00155">
    <property type="entry name" value="Aminotran_1_2"/>
    <property type="match status" value="1"/>
</dbReference>
<dbReference type="InterPro" id="IPR050859">
    <property type="entry name" value="Class-I_PLP-dep_aminotransf"/>
</dbReference>
<evidence type="ECO:0000256" key="2">
    <source>
        <dbReference type="ARBA" id="ARBA00022576"/>
    </source>
</evidence>
<comment type="caution">
    <text evidence="6">The sequence shown here is derived from an EMBL/GenBank/DDBJ whole genome shotgun (WGS) entry which is preliminary data.</text>
</comment>
<gene>
    <name evidence="6" type="ORF">ACFOW6_00760</name>
</gene>
<dbReference type="EMBL" id="JBHSCW010000001">
    <property type="protein sequence ID" value="MFC4350063.1"/>
    <property type="molecule type" value="Genomic_DNA"/>
</dbReference>
<dbReference type="PANTHER" id="PTHR42790:SF19">
    <property type="entry name" value="KYNURENINE_ALPHA-AMINOADIPATE AMINOTRANSFERASE, MITOCHONDRIAL"/>
    <property type="match status" value="1"/>
</dbReference>
<dbReference type="SUPFAM" id="SSF53383">
    <property type="entry name" value="PLP-dependent transferases"/>
    <property type="match status" value="1"/>
</dbReference>
<evidence type="ECO:0000256" key="3">
    <source>
        <dbReference type="ARBA" id="ARBA00022679"/>
    </source>
</evidence>
<organism evidence="6 7">
    <name type="scientific">Fodinicurvata halophila</name>
    <dbReference type="NCBI Taxonomy" id="1419723"/>
    <lineage>
        <taxon>Bacteria</taxon>
        <taxon>Pseudomonadati</taxon>
        <taxon>Pseudomonadota</taxon>
        <taxon>Alphaproteobacteria</taxon>
        <taxon>Rhodospirillales</taxon>
        <taxon>Rhodovibrionaceae</taxon>
        <taxon>Fodinicurvata</taxon>
    </lineage>
</organism>
<comment type="cofactor">
    <cofactor evidence="1">
        <name>pyridoxal 5'-phosphate</name>
        <dbReference type="ChEBI" id="CHEBI:597326"/>
    </cofactor>
</comment>
<evidence type="ECO:0000313" key="7">
    <source>
        <dbReference type="Proteomes" id="UP001595799"/>
    </source>
</evidence>
<dbReference type="InterPro" id="IPR015424">
    <property type="entry name" value="PyrdxlP-dep_Trfase"/>
</dbReference>
<dbReference type="Gene3D" id="3.90.1150.10">
    <property type="entry name" value="Aspartate Aminotransferase, domain 1"/>
    <property type="match status" value="1"/>
</dbReference>
<name>A0ABV8UFL5_9PROT</name>
<dbReference type="GO" id="GO:0008483">
    <property type="term" value="F:transaminase activity"/>
    <property type="evidence" value="ECO:0007669"/>
    <property type="project" value="UniProtKB-KW"/>
</dbReference>
<feature type="domain" description="Aminotransferase class I/classII large" evidence="5">
    <location>
        <begin position="63"/>
        <end position="389"/>
    </location>
</feature>
<evidence type="ECO:0000256" key="1">
    <source>
        <dbReference type="ARBA" id="ARBA00001933"/>
    </source>
</evidence>
<dbReference type="PANTHER" id="PTHR42790">
    <property type="entry name" value="AMINOTRANSFERASE"/>
    <property type="match status" value="1"/>
</dbReference>
<sequence length="411" mass="44324">MSQNSPFAFTDAFRDGLPVPIPRFTGLPKYNFVYGHNDPSEVPAETLAQIASRVIARDGALLGKYNLGHGPQGHEGLRDFVADKVARTRGIAATRDDVAITSGSLQGMDLVNQLLLAPGDTVILESLTYGGAIAKARARGAHVVGAPLDGGGLDMAALRGILEDLRQQGVRPKYIYTIPTVQNPTGSILSLERRRELIALSREFAVPIFEDECYADVRWAAGDAPPALYSLAPAQVIHIGSFSKSLAPALRVGYVIADWSVLSQLLACKGDGGTGALEQMVVAEYFSQSFDDHLARLTPALRGKLDTLVEALEKEFGTDVEIFMPEGGIFLWVKLPDEVDVRSFAAAALEQGVAFNPGPDWACDPEEARSHMRLCFALPSKQQIREGIAELARICHAHTGRPRRSANVARG</sequence>
<dbReference type="RefSeq" id="WP_382420147.1">
    <property type="nucleotide sequence ID" value="NZ_JBHSCW010000001.1"/>
</dbReference>
<protein>
    <submittedName>
        <fullName evidence="6">PLP-dependent aminotransferase family protein</fullName>
    </submittedName>
</protein>
<keyword evidence="4" id="KW-0663">Pyridoxal phosphate</keyword>
<evidence type="ECO:0000259" key="5">
    <source>
        <dbReference type="Pfam" id="PF00155"/>
    </source>
</evidence>